<accession>A0AAV5MCQ6</accession>
<reference evidence="1 2" key="1">
    <citation type="journal article" date="2021" name="Commun. Biol.">
        <title>The genome of Shorea leprosula (Dipterocarpaceae) highlights the ecological relevance of drought in aseasonal tropical rainforests.</title>
        <authorList>
            <person name="Ng K.K.S."/>
            <person name="Kobayashi M.J."/>
            <person name="Fawcett J.A."/>
            <person name="Hatakeyama M."/>
            <person name="Paape T."/>
            <person name="Ng C.H."/>
            <person name="Ang C.C."/>
            <person name="Tnah L.H."/>
            <person name="Lee C.T."/>
            <person name="Nishiyama T."/>
            <person name="Sese J."/>
            <person name="O'Brien M.J."/>
            <person name="Copetti D."/>
            <person name="Mohd Noor M.I."/>
            <person name="Ong R.C."/>
            <person name="Putra M."/>
            <person name="Sireger I.Z."/>
            <person name="Indrioko S."/>
            <person name="Kosugi Y."/>
            <person name="Izuno A."/>
            <person name="Isagi Y."/>
            <person name="Lee S.L."/>
            <person name="Shimizu K.K."/>
        </authorList>
    </citation>
    <scope>NUCLEOTIDE SEQUENCE [LARGE SCALE GENOMIC DNA]</scope>
    <source>
        <strain evidence="1">214</strain>
    </source>
</reference>
<dbReference type="Proteomes" id="UP001054252">
    <property type="component" value="Unassembled WGS sequence"/>
</dbReference>
<dbReference type="PANTHER" id="PTHR46758:SF2">
    <property type="entry name" value="OJ1485_B09.11 PROTEIN"/>
    <property type="match status" value="1"/>
</dbReference>
<comment type="caution">
    <text evidence="1">The sequence shown here is derived from an EMBL/GenBank/DDBJ whole genome shotgun (WGS) entry which is preliminary data.</text>
</comment>
<name>A0AAV5MCQ6_9ROSI</name>
<sequence>MAAEESDLFDSLPDDLLISILFKLSSSASCSSEFVAILMICKRLNGLALHSLVLSKDSSKMLPINAKNWSESAHRF</sequence>
<keyword evidence="2" id="KW-1185">Reference proteome</keyword>
<gene>
    <name evidence="1" type="ORF">SLEP1_g53241</name>
</gene>
<organism evidence="1 2">
    <name type="scientific">Rubroshorea leprosula</name>
    <dbReference type="NCBI Taxonomy" id="152421"/>
    <lineage>
        <taxon>Eukaryota</taxon>
        <taxon>Viridiplantae</taxon>
        <taxon>Streptophyta</taxon>
        <taxon>Embryophyta</taxon>
        <taxon>Tracheophyta</taxon>
        <taxon>Spermatophyta</taxon>
        <taxon>Magnoliopsida</taxon>
        <taxon>eudicotyledons</taxon>
        <taxon>Gunneridae</taxon>
        <taxon>Pentapetalae</taxon>
        <taxon>rosids</taxon>
        <taxon>malvids</taxon>
        <taxon>Malvales</taxon>
        <taxon>Dipterocarpaceae</taxon>
        <taxon>Rubroshorea</taxon>
    </lineage>
</organism>
<dbReference type="PANTHER" id="PTHR46758">
    <property type="entry name" value="MYND DOMAIN-CONTAINING"/>
    <property type="match status" value="1"/>
</dbReference>
<dbReference type="EMBL" id="BPVZ01000205">
    <property type="protein sequence ID" value="GKV46242.1"/>
    <property type="molecule type" value="Genomic_DNA"/>
</dbReference>
<evidence type="ECO:0000313" key="2">
    <source>
        <dbReference type="Proteomes" id="UP001054252"/>
    </source>
</evidence>
<evidence type="ECO:0008006" key="3">
    <source>
        <dbReference type="Google" id="ProtNLM"/>
    </source>
</evidence>
<protein>
    <recommendedName>
        <fullName evidence="3">F-box domain-containing protein</fullName>
    </recommendedName>
</protein>
<dbReference type="InterPro" id="IPR044508">
    <property type="entry name" value="At5g50450/At1g67340-like"/>
</dbReference>
<evidence type="ECO:0000313" key="1">
    <source>
        <dbReference type="EMBL" id="GKV46242.1"/>
    </source>
</evidence>
<proteinExistence type="predicted"/>
<dbReference type="AlphaFoldDB" id="A0AAV5MCQ6"/>